<dbReference type="GO" id="GO:0097367">
    <property type="term" value="F:carbohydrate derivative binding"/>
    <property type="evidence" value="ECO:0007669"/>
    <property type="project" value="InterPro"/>
</dbReference>
<keyword evidence="7" id="KW-1185">Reference proteome</keyword>
<dbReference type="EMBL" id="AJAT01000017">
    <property type="protein sequence ID" value="EOL41863.1"/>
    <property type="molecule type" value="Genomic_DNA"/>
</dbReference>
<dbReference type="Gene3D" id="1.10.10.10">
    <property type="entry name" value="Winged helix-like DNA-binding domain superfamily/Winged helix DNA-binding domain"/>
    <property type="match status" value="1"/>
</dbReference>
<dbReference type="STRING" id="154621.RV11_GL001526"/>
<dbReference type="Pfam" id="PF01418">
    <property type="entry name" value="HTH_6"/>
    <property type="match status" value="1"/>
</dbReference>
<dbReference type="AlphaFoldDB" id="R3TLG4"/>
<reference evidence="6 7" key="1">
    <citation type="submission" date="2013-02" db="EMBL/GenBank/DDBJ databases">
        <title>The Genome Sequence of Enterococcus phoeniculicola BAA-412.</title>
        <authorList>
            <consortium name="The Broad Institute Genome Sequencing Platform"/>
            <consortium name="The Broad Institute Genome Sequencing Center for Infectious Disease"/>
            <person name="Earl A.M."/>
            <person name="Gilmore M.S."/>
            <person name="Lebreton F."/>
            <person name="Walker B."/>
            <person name="Young S.K."/>
            <person name="Zeng Q."/>
            <person name="Gargeya S."/>
            <person name="Fitzgerald M."/>
            <person name="Haas B."/>
            <person name="Abouelleil A."/>
            <person name="Alvarado L."/>
            <person name="Arachchi H.M."/>
            <person name="Berlin A.M."/>
            <person name="Chapman S.B."/>
            <person name="Dewar J."/>
            <person name="Goldberg J."/>
            <person name="Griggs A."/>
            <person name="Gujja S."/>
            <person name="Hansen M."/>
            <person name="Howarth C."/>
            <person name="Imamovic A."/>
            <person name="Larimer J."/>
            <person name="McCowan C."/>
            <person name="Murphy C."/>
            <person name="Neiman D."/>
            <person name="Pearson M."/>
            <person name="Priest M."/>
            <person name="Roberts A."/>
            <person name="Saif S."/>
            <person name="Shea T."/>
            <person name="Sisk P."/>
            <person name="Sykes S."/>
            <person name="Wortman J."/>
            <person name="Nusbaum C."/>
            <person name="Birren B."/>
        </authorList>
    </citation>
    <scope>NUCLEOTIDE SEQUENCE [LARGE SCALE GENOMIC DNA]</scope>
    <source>
        <strain evidence="6 7">ATCC BAA-412</strain>
    </source>
</reference>
<evidence type="ECO:0000256" key="2">
    <source>
        <dbReference type="ARBA" id="ARBA00023125"/>
    </source>
</evidence>
<dbReference type="Proteomes" id="UP000013785">
    <property type="component" value="Unassembled WGS sequence"/>
</dbReference>
<sequence>MSNLLDRLENPGKFTFNEKEIISYVLANSEEVLHLSIYELAKKTNSSTSTIVRLCQKCDLSGFREFKITLARDLEAMYQTVNDVDANTPFESKDTDLMISKKIAQLTSETINATQRLLTTQKLNQSAKLLMEANNIYGVGVSDNYIRLRDFKTKLLRIGVYLRTMDLQAEQYHLAANATKNDVAVIASYSGTTAEITNDAKTFYQNKTPIIAITSDGSSPLASYATVVLLLPQKEKSTFKVSNFSSQLAVEYILNVLYSCLFNRNFDGNYSGQKSTPVSKFEF</sequence>
<dbReference type="GO" id="GO:1901135">
    <property type="term" value="P:carbohydrate derivative metabolic process"/>
    <property type="evidence" value="ECO:0007669"/>
    <property type="project" value="InterPro"/>
</dbReference>
<organism evidence="6 7">
    <name type="scientific">Enterococcus phoeniculicola ATCC BAA-412</name>
    <dbReference type="NCBI Taxonomy" id="1158610"/>
    <lineage>
        <taxon>Bacteria</taxon>
        <taxon>Bacillati</taxon>
        <taxon>Bacillota</taxon>
        <taxon>Bacilli</taxon>
        <taxon>Lactobacillales</taxon>
        <taxon>Enterococcaceae</taxon>
        <taxon>Enterococcus</taxon>
    </lineage>
</organism>
<evidence type="ECO:0000313" key="7">
    <source>
        <dbReference type="Proteomes" id="UP000013785"/>
    </source>
</evidence>
<dbReference type="PROSITE" id="PS51464">
    <property type="entry name" value="SIS"/>
    <property type="match status" value="1"/>
</dbReference>
<dbReference type="InterPro" id="IPR046348">
    <property type="entry name" value="SIS_dom_sf"/>
</dbReference>
<dbReference type="RefSeq" id="WP_010768855.1">
    <property type="nucleotide sequence ID" value="NZ_ASWE01000001.1"/>
</dbReference>
<dbReference type="PROSITE" id="PS51071">
    <property type="entry name" value="HTH_RPIR"/>
    <property type="match status" value="1"/>
</dbReference>
<evidence type="ECO:0000259" key="4">
    <source>
        <dbReference type="PROSITE" id="PS51071"/>
    </source>
</evidence>
<evidence type="ECO:0000259" key="5">
    <source>
        <dbReference type="PROSITE" id="PS51464"/>
    </source>
</evidence>
<dbReference type="CDD" id="cd05013">
    <property type="entry name" value="SIS_RpiR"/>
    <property type="match status" value="1"/>
</dbReference>
<comment type="caution">
    <text evidence="6">The sequence shown here is derived from an EMBL/GenBank/DDBJ whole genome shotgun (WGS) entry which is preliminary data.</text>
</comment>
<dbReference type="PANTHER" id="PTHR30514:SF10">
    <property type="entry name" value="MURR_RPIR FAMILY TRANSCRIPTIONAL REGULATOR"/>
    <property type="match status" value="1"/>
</dbReference>
<dbReference type="InterPro" id="IPR047640">
    <property type="entry name" value="RpiR-like"/>
</dbReference>
<dbReference type="Gene3D" id="3.40.50.10490">
    <property type="entry name" value="Glucose-6-phosphate isomerase like protein, domain 1"/>
    <property type="match status" value="1"/>
</dbReference>
<gene>
    <name evidence="6" type="ORF">UC3_02211</name>
</gene>
<dbReference type="SUPFAM" id="SSF46689">
    <property type="entry name" value="Homeodomain-like"/>
    <property type="match status" value="1"/>
</dbReference>
<dbReference type="Pfam" id="PF01380">
    <property type="entry name" value="SIS"/>
    <property type="match status" value="1"/>
</dbReference>
<dbReference type="GO" id="GO:0003677">
    <property type="term" value="F:DNA binding"/>
    <property type="evidence" value="ECO:0007669"/>
    <property type="project" value="UniProtKB-KW"/>
</dbReference>
<evidence type="ECO:0000313" key="6">
    <source>
        <dbReference type="EMBL" id="EOL41863.1"/>
    </source>
</evidence>
<feature type="domain" description="SIS" evidence="5">
    <location>
        <begin position="126"/>
        <end position="267"/>
    </location>
</feature>
<keyword evidence="1" id="KW-0805">Transcription regulation</keyword>
<feature type="domain" description="HTH rpiR-type" evidence="4">
    <location>
        <begin position="1"/>
        <end position="77"/>
    </location>
</feature>
<dbReference type="OrthoDB" id="3684496at2"/>
<keyword evidence="3" id="KW-0804">Transcription</keyword>
<proteinExistence type="predicted"/>
<dbReference type="SUPFAM" id="SSF53697">
    <property type="entry name" value="SIS domain"/>
    <property type="match status" value="1"/>
</dbReference>
<keyword evidence="2" id="KW-0238">DNA-binding</keyword>
<dbReference type="GO" id="GO:0003700">
    <property type="term" value="F:DNA-binding transcription factor activity"/>
    <property type="evidence" value="ECO:0007669"/>
    <property type="project" value="InterPro"/>
</dbReference>
<dbReference type="InterPro" id="IPR035472">
    <property type="entry name" value="RpiR-like_SIS"/>
</dbReference>
<dbReference type="InterPro" id="IPR036388">
    <property type="entry name" value="WH-like_DNA-bd_sf"/>
</dbReference>
<evidence type="ECO:0000256" key="3">
    <source>
        <dbReference type="ARBA" id="ARBA00023163"/>
    </source>
</evidence>
<dbReference type="InterPro" id="IPR000281">
    <property type="entry name" value="HTH_RpiR"/>
</dbReference>
<dbReference type="PATRIC" id="fig|1158610.3.peg.2186"/>
<protein>
    <submittedName>
        <fullName evidence="6">Phosphosugar-binding transcriptional regulator</fullName>
    </submittedName>
</protein>
<dbReference type="PANTHER" id="PTHR30514">
    <property type="entry name" value="GLUCOKINASE"/>
    <property type="match status" value="1"/>
</dbReference>
<dbReference type="InterPro" id="IPR009057">
    <property type="entry name" value="Homeodomain-like_sf"/>
</dbReference>
<dbReference type="HOGENOM" id="CLU_055769_2_1_9"/>
<dbReference type="eggNOG" id="COG1737">
    <property type="taxonomic scope" value="Bacteria"/>
</dbReference>
<evidence type="ECO:0000256" key="1">
    <source>
        <dbReference type="ARBA" id="ARBA00023015"/>
    </source>
</evidence>
<dbReference type="InterPro" id="IPR001347">
    <property type="entry name" value="SIS_dom"/>
</dbReference>
<name>R3TLG4_9ENTE</name>
<accession>R3TLG4</accession>